<dbReference type="NCBIfam" id="TIGR02595">
    <property type="entry name" value="PEP_CTERM"/>
    <property type="match status" value="1"/>
</dbReference>
<evidence type="ECO:0000259" key="3">
    <source>
        <dbReference type="Pfam" id="PF20597"/>
    </source>
</evidence>
<feature type="signal peptide" evidence="1">
    <location>
        <begin position="1"/>
        <end position="29"/>
    </location>
</feature>
<dbReference type="Pfam" id="PF07589">
    <property type="entry name" value="PEP-CTERM"/>
    <property type="match status" value="1"/>
</dbReference>
<dbReference type="Proteomes" id="UP001464891">
    <property type="component" value="Unassembled WGS sequence"/>
</dbReference>
<protein>
    <submittedName>
        <fullName evidence="4">Choice-of-anchor A family protein</fullName>
    </submittedName>
</protein>
<dbReference type="InterPro" id="IPR013424">
    <property type="entry name" value="Ice-binding_C"/>
</dbReference>
<evidence type="ECO:0000313" key="5">
    <source>
        <dbReference type="Proteomes" id="UP001464891"/>
    </source>
</evidence>
<dbReference type="InterPro" id="IPR026588">
    <property type="entry name" value="Choice_anch_A"/>
</dbReference>
<dbReference type="Pfam" id="PF20597">
    <property type="entry name" value="pAdhesive_15"/>
    <property type="match status" value="1"/>
</dbReference>
<feature type="chain" id="PRO_5046788647" evidence="1">
    <location>
        <begin position="30"/>
        <end position="304"/>
    </location>
</feature>
<organism evidence="4 5">
    <name type="scientific">Trichocoleus desertorum GB2-A4</name>
    <dbReference type="NCBI Taxonomy" id="2933944"/>
    <lineage>
        <taxon>Bacteria</taxon>
        <taxon>Bacillati</taxon>
        <taxon>Cyanobacteriota</taxon>
        <taxon>Cyanophyceae</taxon>
        <taxon>Leptolyngbyales</taxon>
        <taxon>Trichocoleusaceae</taxon>
        <taxon>Trichocoleus</taxon>
    </lineage>
</organism>
<evidence type="ECO:0000313" key="4">
    <source>
        <dbReference type="EMBL" id="MEP0818585.1"/>
    </source>
</evidence>
<keyword evidence="1" id="KW-0732">Signal</keyword>
<proteinExistence type="predicted"/>
<dbReference type="RefSeq" id="WP_190436869.1">
    <property type="nucleotide sequence ID" value="NZ_JAMPKM010000009.1"/>
</dbReference>
<dbReference type="EMBL" id="JAMPKM010000009">
    <property type="protein sequence ID" value="MEP0818585.1"/>
    <property type="molecule type" value="Genomic_DNA"/>
</dbReference>
<accession>A0ABV0JBX5</accession>
<feature type="domain" description="Choice-of-anchor A" evidence="3">
    <location>
        <begin position="34"/>
        <end position="264"/>
    </location>
</feature>
<gene>
    <name evidence="4" type="ORF">NC998_15910</name>
</gene>
<evidence type="ECO:0000256" key="1">
    <source>
        <dbReference type="SAM" id="SignalP"/>
    </source>
</evidence>
<reference evidence="4 5" key="1">
    <citation type="submission" date="2022-04" db="EMBL/GenBank/DDBJ databases">
        <title>Positive selection, recombination, and allopatry shape intraspecific diversity of widespread and dominant cyanobacteria.</title>
        <authorList>
            <person name="Wei J."/>
            <person name="Shu W."/>
            <person name="Hu C."/>
        </authorList>
    </citation>
    <scope>NUCLEOTIDE SEQUENCE [LARGE SCALE GENOMIC DNA]</scope>
    <source>
        <strain evidence="4 5">GB2-A4</strain>
    </source>
</reference>
<keyword evidence="5" id="KW-1185">Reference proteome</keyword>
<sequence length="304" mass="30852">MNTKAFFSWVPVVAAGATAVLGFSTQVSAATVNLGAATGYNVFVLGDVNLDSDTEGKMAIAGDATLRNYSVGLKDQGGDALVVGDDLDFKNGTVYGNAVVGGTANLTSVDFQGGALKSGNPIDFGKAGQSLVNLSQSYLSSSATDAEVTSWGGINLAGTGSTNVFDLKGTDLANAKGLSFEGSGNFIVNVSGKNVSFQNFGFSLKGVDKQNILFNFFEATNITASAVGIEGSILAPKAKFEFNNGQMNGTLVAAGLTGTGQFNHVGRPPVEQPPASVPEPATLAGLGFAAAALAASRRKTKQAA</sequence>
<evidence type="ECO:0000259" key="2">
    <source>
        <dbReference type="Pfam" id="PF07589"/>
    </source>
</evidence>
<dbReference type="NCBIfam" id="TIGR04215">
    <property type="entry name" value="choice_anch_A"/>
    <property type="match status" value="1"/>
</dbReference>
<feature type="domain" description="Ice-binding protein C-terminal" evidence="2">
    <location>
        <begin position="276"/>
        <end position="298"/>
    </location>
</feature>
<name>A0ABV0JBX5_9CYAN</name>
<comment type="caution">
    <text evidence="4">The sequence shown here is derived from an EMBL/GenBank/DDBJ whole genome shotgun (WGS) entry which is preliminary data.</text>
</comment>